<sequence length="107" mass="11475">MTKQQSFDGRWRGRLGLKAGLGLKWCDLSGLSELSGPNEASGLVVRLTAAISSSHRPDQAGEHGNTALTTRSTTVDARPVRTPSHSRHLASGLSRLGLELEVSYPPR</sequence>
<name>A0A8E2JQE3_9PEZI</name>
<feature type="compositionally biased region" description="Polar residues" evidence="1">
    <location>
        <begin position="66"/>
        <end position="75"/>
    </location>
</feature>
<proteinExistence type="predicted"/>
<dbReference type="EMBL" id="KV750214">
    <property type="protein sequence ID" value="OCL05759.1"/>
    <property type="molecule type" value="Genomic_DNA"/>
</dbReference>
<dbReference type="AlphaFoldDB" id="A0A8E2JQE3"/>
<dbReference type="Proteomes" id="UP000250140">
    <property type="component" value="Unassembled WGS sequence"/>
</dbReference>
<evidence type="ECO:0000313" key="2">
    <source>
        <dbReference type="EMBL" id="OCL05759.1"/>
    </source>
</evidence>
<evidence type="ECO:0000256" key="1">
    <source>
        <dbReference type="SAM" id="MobiDB-lite"/>
    </source>
</evidence>
<evidence type="ECO:0000313" key="3">
    <source>
        <dbReference type="Proteomes" id="UP000250140"/>
    </source>
</evidence>
<gene>
    <name evidence="2" type="ORF">AOQ84DRAFT_91058</name>
</gene>
<feature type="region of interest" description="Disordered" evidence="1">
    <location>
        <begin position="53"/>
        <end position="89"/>
    </location>
</feature>
<keyword evidence="3" id="KW-1185">Reference proteome</keyword>
<reference evidence="2 3" key="1">
    <citation type="journal article" date="2016" name="Nat. Commun.">
        <title>Ectomycorrhizal ecology is imprinted in the genome of the dominant symbiotic fungus Cenococcum geophilum.</title>
        <authorList>
            <consortium name="DOE Joint Genome Institute"/>
            <person name="Peter M."/>
            <person name="Kohler A."/>
            <person name="Ohm R.A."/>
            <person name="Kuo A."/>
            <person name="Krutzmann J."/>
            <person name="Morin E."/>
            <person name="Arend M."/>
            <person name="Barry K.W."/>
            <person name="Binder M."/>
            <person name="Choi C."/>
            <person name="Clum A."/>
            <person name="Copeland A."/>
            <person name="Grisel N."/>
            <person name="Haridas S."/>
            <person name="Kipfer T."/>
            <person name="LaButti K."/>
            <person name="Lindquist E."/>
            <person name="Lipzen A."/>
            <person name="Maire R."/>
            <person name="Meier B."/>
            <person name="Mihaltcheva S."/>
            <person name="Molinier V."/>
            <person name="Murat C."/>
            <person name="Poggeler S."/>
            <person name="Quandt C.A."/>
            <person name="Sperisen C."/>
            <person name="Tritt A."/>
            <person name="Tisserant E."/>
            <person name="Crous P.W."/>
            <person name="Henrissat B."/>
            <person name="Nehls U."/>
            <person name="Egli S."/>
            <person name="Spatafora J.W."/>
            <person name="Grigoriev I.V."/>
            <person name="Martin F.M."/>
        </authorList>
    </citation>
    <scope>NUCLEOTIDE SEQUENCE [LARGE SCALE GENOMIC DNA]</scope>
    <source>
        <strain evidence="2 3">CBS 207.34</strain>
    </source>
</reference>
<organism evidence="2 3">
    <name type="scientific">Glonium stellatum</name>
    <dbReference type="NCBI Taxonomy" id="574774"/>
    <lineage>
        <taxon>Eukaryota</taxon>
        <taxon>Fungi</taxon>
        <taxon>Dikarya</taxon>
        <taxon>Ascomycota</taxon>
        <taxon>Pezizomycotina</taxon>
        <taxon>Dothideomycetes</taxon>
        <taxon>Pleosporomycetidae</taxon>
        <taxon>Gloniales</taxon>
        <taxon>Gloniaceae</taxon>
        <taxon>Glonium</taxon>
    </lineage>
</organism>
<protein>
    <submittedName>
        <fullName evidence="2">Uncharacterized protein</fullName>
    </submittedName>
</protein>
<accession>A0A8E2JQE3</accession>